<organism evidence="3 4">
    <name type="scientific">Candidatus Ruania gallistercoris</name>
    <dbReference type="NCBI Taxonomy" id="2838746"/>
    <lineage>
        <taxon>Bacteria</taxon>
        <taxon>Bacillati</taxon>
        <taxon>Actinomycetota</taxon>
        <taxon>Actinomycetes</taxon>
        <taxon>Micrococcales</taxon>
        <taxon>Ruaniaceae</taxon>
        <taxon>Ruania</taxon>
    </lineage>
</organism>
<proteinExistence type="predicted"/>
<dbReference type="Proteomes" id="UP000824037">
    <property type="component" value="Unassembled WGS sequence"/>
</dbReference>
<feature type="chain" id="PRO_5038474954" description="LPXTG cell wall anchor domain-containing protein" evidence="2">
    <location>
        <begin position="32"/>
        <end position="279"/>
    </location>
</feature>
<evidence type="ECO:0000256" key="2">
    <source>
        <dbReference type="SAM" id="SignalP"/>
    </source>
</evidence>
<name>A0A9D2EEX6_9MICO</name>
<reference evidence="3" key="1">
    <citation type="journal article" date="2021" name="PeerJ">
        <title>Extensive microbial diversity within the chicken gut microbiome revealed by metagenomics and culture.</title>
        <authorList>
            <person name="Gilroy R."/>
            <person name="Ravi A."/>
            <person name="Getino M."/>
            <person name="Pursley I."/>
            <person name="Horton D.L."/>
            <person name="Alikhan N.F."/>
            <person name="Baker D."/>
            <person name="Gharbi K."/>
            <person name="Hall N."/>
            <person name="Watson M."/>
            <person name="Adriaenssens E.M."/>
            <person name="Foster-Nyarko E."/>
            <person name="Jarju S."/>
            <person name="Secka A."/>
            <person name="Antonio M."/>
            <person name="Oren A."/>
            <person name="Chaudhuri R.R."/>
            <person name="La Ragione R."/>
            <person name="Hildebrand F."/>
            <person name="Pallen M.J."/>
        </authorList>
    </citation>
    <scope>NUCLEOTIDE SEQUENCE</scope>
    <source>
        <strain evidence="3">ChiGjej4B4-7305</strain>
    </source>
</reference>
<gene>
    <name evidence="3" type="ORF">H9815_12230</name>
</gene>
<dbReference type="EMBL" id="DXBY01000210">
    <property type="protein sequence ID" value="HIZ36538.1"/>
    <property type="molecule type" value="Genomic_DNA"/>
</dbReference>
<evidence type="ECO:0008006" key="5">
    <source>
        <dbReference type="Google" id="ProtNLM"/>
    </source>
</evidence>
<feature type="compositionally biased region" description="Pro residues" evidence="1">
    <location>
        <begin position="207"/>
        <end position="230"/>
    </location>
</feature>
<evidence type="ECO:0000313" key="4">
    <source>
        <dbReference type="Proteomes" id="UP000824037"/>
    </source>
</evidence>
<comment type="caution">
    <text evidence="3">The sequence shown here is derived from an EMBL/GenBank/DDBJ whole genome shotgun (WGS) entry which is preliminary data.</text>
</comment>
<sequence length="279" mass="28522">MSIPLTRTASTAAAAALAAGLVGALTAPAVAAPAAPAADDYTRSIQLSWDGVGYADVTTENFLGTPVSIPGDTATRTLLVRNDGPTDGTLRASIVDVGLLDPDALDVHHQPAHLAPATGSYSGAGDQGNFYDDLEIDWAHGHGSMTQLAADEQTVILQVPLASGEQVPVTLTYELPEQATSGNRANVAERLASLDVLLELGGEFPTPDTPNPPEPTTPPGPGDPGDPGTPPTASQAPTGSMPDTGADLRWPALAVAALLALGALLRRAAKHREVVRGHH</sequence>
<protein>
    <recommendedName>
        <fullName evidence="5">LPXTG cell wall anchor domain-containing protein</fullName>
    </recommendedName>
</protein>
<feature type="signal peptide" evidence="2">
    <location>
        <begin position="1"/>
        <end position="31"/>
    </location>
</feature>
<evidence type="ECO:0000313" key="3">
    <source>
        <dbReference type="EMBL" id="HIZ36538.1"/>
    </source>
</evidence>
<accession>A0A9D2EEX6</accession>
<reference evidence="3" key="2">
    <citation type="submission" date="2021-04" db="EMBL/GenBank/DDBJ databases">
        <authorList>
            <person name="Gilroy R."/>
        </authorList>
    </citation>
    <scope>NUCLEOTIDE SEQUENCE</scope>
    <source>
        <strain evidence="3">ChiGjej4B4-7305</strain>
    </source>
</reference>
<dbReference type="AlphaFoldDB" id="A0A9D2EEX6"/>
<keyword evidence="2" id="KW-0732">Signal</keyword>
<feature type="region of interest" description="Disordered" evidence="1">
    <location>
        <begin position="201"/>
        <end position="245"/>
    </location>
</feature>
<evidence type="ECO:0000256" key="1">
    <source>
        <dbReference type="SAM" id="MobiDB-lite"/>
    </source>
</evidence>